<evidence type="ECO:0000256" key="10">
    <source>
        <dbReference type="ARBA" id="ARBA00047904"/>
    </source>
</evidence>
<dbReference type="KEGG" id="rsz:130511966"/>
<dbReference type="InterPro" id="IPR006195">
    <property type="entry name" value="aa-tRNA-synth_II"/>
</dbReference>
<evidence type="ECO:0000256" key="11">
    <source>
        <dbReference type="SAM" id="MobiDB-lite"/>
    </source>
</evidence>
<evidence type="ECO:0000256" key="9">
    <source>
        <dbReference type="ARBA" id="ARBA00023146"/>
    </source>
</evidence>
<keyword evidence="9" id="KW-0030">Aminoacyl-tRNA synthetase</keyword>
<dbReference type="Gene3D" id="2.40.50.140">
    <property type="entry name" value="Nucleic acid-binding proteins"/>
    <property type="match status" value="1"/>
</dbReference>
<feature type="domain" description="Aminoacyl-transfer RNA synthetases class-II family profile" evidence="12">
    <location>
        <begin position="1406"/>
        <end position="1693"/>
    </location>
</feature>
<evidence type="ECO:0000256" key="5">
    <source>
        <dbReference type="ARBA" id="ARBA00022598"/>
    </source>
</evidence>
<sequence>MSTDLFCWNVRGLNKYSHRSGLNKWVRKNSPLFGGILETHVKEPKKNKFVSQLFPGWSVEDNYGYSPLGKIWVVWHPSLLVTIISKSLQMITAEVTWPSTQQSKAFISVIYASNNPALRSLLWTEINSIQSSCALDGKPWLLIGDLNQIRDPSEHSLSPTLNMDKKIRELNQCLLEANLEDLNYRGPTFTWWNKRKSAPLAKKLDRCLVNDEWYNCFPSSVAFFGSPDFSDHAVISICLEPDRIRTRKPFQIYNFLLKNPDFLVEVYTSWFSFNVTGSAMFRVSRKLKLLKNIIREFSHQNYSGIEKKTAQAHDKLLQAQAAMLSSPSPTNAVSEVNALEDWEELSGAEASFFFQRSRINWLSFGDGNSTLFHRYAASRQALNHIHFLISESGERVESQAGIQKICVDYFSELLGSPTSQQMFVQSDLDTLFDFTCSTEQVASFQKGFSADDVKEAFFSLPKNKTGGPDGYSAEFFTSTWPIIGPEITDAVLEFFKSGKLLKQWNAANLVLIPKKTNASLPTDFRPISCLNSVYKVISRLLASRLKEILPLMVSKSQSAFLPGRLLAENVLLATDLVNGYNSQTLSPRGMLKVDLRKAFDCVRWDFILSSLRALGIPDSFVGLISECLSTASFSVSVNGVSGGFFKSTKGIRQGDPLSPYLFVLAMECLSRLLRSRYDACIIGYHPGTEELKISHLMFADDVMIFFDGTGNSLHGISECLDDFASWSGLHMNATKTELFTSGIDQAETTAITSYGFAPGKFPIRYLGLPLMSRKLKVSEYAPLMAKLNVKFQSWSVRLLSFAGRLQLLKTVIFGTVNFWMSAFILPKTCIKTIESLCSRFLWSGSTDKKSIAKVAWTTVCLPKEEGGLGLRNFIIWNQVLCLKFIWILLSKTHSLWADWHWSTHLNAQSFWTISVSDSDSWTWKKILALRPLALQFIRTRLGNGLDTSFWHDVWTPFGQLITHIGPAGPRALRVRNEDSVADAIRGASWSLPHPRSQREVELHVYLTTISLPLETDIRDHYEWMTGDVSSCFFRSSATWEILRPREDPKDWFDVVWFKGAIPKLSFTMWIANYDRLPTRARLAAWGMPISPLCPFCSRHDETRDHLLLSCDFSVDVWRELLLRCHPPTTAITNWSELLSWIRSSSSPKLTLLRKLTTQSVIYHLWKQRNNLVHNQISIPASTVFRDIDREFSKKKKQEEEASSRETASLSIDEEESFSRNYGDVTLNELKSTEDPKAGKWREAVEGKEWTEVSKLVEAMAGKEVLIRGRVHTTRLRFLIVRQRGSMVQCVVTESKENGVSVGMLKYVKQLSGESFVDVIGYVVIPKDPVTGTTQQVEIQVRKVYCVNSALQKLPLIVEDAARSEADIQAGKPGANQDTRLNYRVIDLRTPANQGIFSIQGWVQIGWREYLLRKGFLEIHTPKLLGGSSEGGSAVFRLDYKGQPACLAQSPQLHKQMAICADFERVFEVGAVYRAEDSFTHRHLCEFIGLDVEMAIHKHYSEIMDIVGELFPFIFNKLNENCQKELEAIRKQYPFEPLKFLPKTLKLTFAEGIQMLKEAGVEADPLGDLNTETERKLGLLVLEKYNTEFYILHRYPSAVRPFYTMPCADDPNYSNSFDVFIRGEEIISGAQRVHDPELLTEQAKRFGIDVETIKTYIDSFRYGAPPHGGFGVGLERVVMLFCGLNNIRKTSLFPRDPLRLAP</sequence>
<dbReference type="SUPFAM" id="SSF50249">
    <property type="entry name" value="Nucleic acid-binding proteins"/>
    <property type="match status" value="1"/>
</dbReference>
<evidence type="ECO:0000259" key="12">
    <source>
        <dbReference type="PROSITE" id="PS50862"/>
    </source>
</evidence>
<dbReference type="GO" id="GO:0005829">
    <property type="term" value="C:cytosol"/>
    <property type="evidence" value="ECO:0007669"/>
    <property type="project" value="TreeGrafter"/>
</dbReference>
<feature type="region of interest" description="Disordered" evidence="11">
    <location>
        <begin position="1195"/>
        <end position="1214"/>
    </location>
</feature>
<dbReference type="GO" id="GO:0017101">
    <property type="term" value="C:aminoacyl-tRNA synthetase multienzyme complex"/>
    <property type="evidence" value="ECO:0007669"/>
    <property type="project" value="TreeGrafter"/>
</dbReference>
<dbReference type="CDD" id="cd00776">
    <property type="entry name" value="AsxRS_core"/>
    <property type="match status" value="1"/>
</dbReference>
<evidence type="ECO:0000313" key="15">
    <source>
        <dbReference type="RefSeq" id="XP_056865920.1"/>
    </source>
</evidence>
<dbReference type="PROSITE" id="PS50878">
    <property type="entry name" value="RT_POL"/>
    <property type="match status" value="1"/>
</dbReference>
<evidence type="ECO:0000256" key="4">
    <source>
        <dbReference type="ARBA" id="ARBA00022490"/>
    </source>
</evidence>
<dbReference type="PROSITE" id="PS50862">
    <property type="entry name" value="AA_TRNA_LIGASE_II"/>
    <property type="match status" value="1"/>
</dbReference>
<dbReference type="SUPFAM" id="SSF55681">
    <property type="entry name" value="Class II aaRS and biotin synthetases"/>
    <property type="match status" value="1"/>
</dbReference>
<dbReference type="Pfam" id="PF00152">
    <property type="entry name" value="tRNA-synt_2"/>
    <property type="match status" value="1"/>
</dbReference>
<keyword evidence="5" id="KW-0436">Ligase</keyword>
<dbReference type="PRINTS" id="PR01042">
    <property type="entry name" value="TRNASYNTHASP"/>
</dbReference>
<proteinExistence type="inferred from homology"/>
<dbReference type="SUPFAM" id="SSF56219">
    <property type="entry name" value="DNase I-like"/>
    <property type="match status" value="1"/>
</dbReference>
<evidence type="ECO:0000256" key="7">
    <source>
        <dbReference type="ARBA" id="ARBA00022840"/>
    </source>
</evidence>
<keyword evidence="7" id="KW-0067">ATP-binding</keyword>
<evidence type="ECO:0000256" key="2">
    <source>
        <dbReference type="ARBA" id="ARBA00005312"/>
    </source>
</evidence>
<protein>
    <recommendedName>
        <fullName evidence="3">aspartate--tRNA ligase</fullName>
        <ecNumber evidence="3">6.1.1.12</ecNumber>
    </recommendedName>
</protein>
<dbReference type="OrthoDB" id="1938625at2759"/>
<dbReference type="InterPro" id="IPR026960">
    <property type="entry name" value="RVT-Znf"/>
</dbReference>
<dbReference type="PANTHER" id="PTHR43450:SF9">
    <property type="entry name" value="ASPARTATE--TRNA LIGASE"/>
    <property type="match status" value="1"/>
</dbReference>
<evidence type="ECO:0000256" key="3">
    <source>
        <dbReference type="ARBA" id="ARBA00012841"/>
    </source>
</evidence>
<organism evidence="14 15">
    <name type="scientific">Raphanus sativus</name>
    <name type="common">Radish</name>
    <name type="synonym">Raphanus raphanistrum var. sativus</name>
    <dbReference type="NCBI Taxonomy" id="3726"/>
    <lineage>
        <taxon>Eukaryota</taxon>
        <taxon>Viridiplantae</taxon>
        <taxon>Streptophyta</taxon>
        <taxon>Embryophyta</taxon>
        <taxon>Tracheophyta</taxon>
        <taxon>Spermatophyta</taxon>
        <taxon>Magnoliopsida</taxon>
        <taxon>eudicotyledons</taxon>
        <taxon>Gunneridae</taxon>
        <taxon>Pentapetalae</taxon>
        <taxon>rosids</taxon>
        <taxon>malvids</taxon>
        <taxon>Brassicales</taxon>
        <taxon>Brassicaceae</taxon>
        <taxon>Brassiceae</taxon>
        <taxon>Raphanus</taxon>
    </lineage>
</organism>
<dbReference type="GeneID" id="130511966"/>
<dbReference type="NCBIfam" id="TIGR00458">
    <property type="entry name" value="aspS_nondisc"/>
    <property type="match status" value="1"/>
</dbReference>
<reference evidence="15" key="2">
    <citation type="submission" date="2025-08" db="UniProtKB">
        <authorList>
            <consortium name="RefSeq"/>
        </authorList>
    </citation>
    <scope>IDENTIFICATION</scope>
    <source>
        <tissue evidence="15">Leaf</tissue>
    </source>
</reference>
<dbReference type="FunFam" id="3.30.930.10:FF:000013">
    <property type="entry name" value="Aspartate--tRNA ligase, cytoplasmic"/>
    <property type="match status" value="1"/>
</dbReference>
<evidence type="ECO:0000256" key="6">
    <source>
        <dbReference type="ARBA" id="ARBA00022741"/>
    </source>
</evidence>
<dbReference type="InterPro" id="IPR004523">
    <property type="entry name" value="Asp-tRNA_synthase_2"/>
</dbReference>
<dbReference type="GO" id="GO:0003723">
    <property type="term" value="F:RNA binding"/>
    <property type="evidence" value="ECO:0007669"/>
    <property type="project" value="TreeGrafter"/>
</dbReference>
<dbReference type="HAMAP" id="MF_02075">
    <property type="entry name" value="Asp_tRNA_synth_type2"/>
    <property type="match status" value="1"/>
</dbReference>
<keyword evidence="6" id="KW-0547">Nucleotide-binding</keyword>
<dbReference type="CDD" id="cd04320">
    <property type="entry name" value="AspRS_cyto_N"/>
    <property type="match status" value="1"/>
</dbReference>
<feature type="domain" description="Reverse transcriptase" evidence="13">
    <location>
        <begin position="493"/>
        <end position="770"/>
    </location>
</feature>
<dbReference type="InterPro" id="IPR045864">
    <property type="entry name" value="aa-tRNA-synth_II/BPL/LPL"/>
</dbReference>
<dbReference type="Gene3D" id="3.30.930.10">
    <property type="entry name" value="Bira Bifunctional Protein, Domain 2"/>
    <property type="match status" value="1"/>
</dbReference>
<dbReference type="PANTHER" id="PTHR43450">
    <property type="entry name" value="ASPARTYL-TRNA SYNTHETASE"/>
    <property type="match status" value="1"/>
</dbReference>
<evidence type="ECO:0000313" key="14">
    <source>
        <dbReference type="Proteomes" id="UP000504610"/>
    </source>
</evidence>
<dbReference type="Proteomes" id="UP000504610">
    <property type="component" value="Chromosome 4"/>
</dbReference>
<dbReference type="InterPro" id="IPR000477">
    <property type="entry name" value="RT_dom"/>
</dbReference>
<dbReference type="InterPro" id="IPR012340">
    <property type="entry name" value="NA-bd_OB-fold"/>
</dbReference>
<dbReference type="InterPro" id="IPR036691">
    <property type="entry name" value="Endo/exonu/phosph_ase_sf"/>
</dbReference>
<dbReference type="RefSeq" id="XP_056865920.1">
    <property type="nucleotide sequence ID" value="XM_057009940.1"/>
</dbReference>
<name>A0A9W3DQ20_RAPSA</name>
<gene>
    <name evidence="15" type="primary">LOC130511966</name>
</gene>
<dbReference type="InterPro" id="IPR043502">
    <property type="entry name" value="DNA/RNA_pol_sf"/>
</dbReference>
<dbReference type="GO" id="GO:0005524">
    <property type="term" value="F:ATP binding"/>
    <property type="evidence" value="ECO:0007669"/>
    <property type="project" value="UniProtKB-KW"/>
</dbReference>
<dbReference type="Pfam" id="PF03372">
    <property type="entry name" value="Exo_endo_phos"/>
    <property type="match status" value="1"/>
</dbReference>
<keyword evidence="14" id="KW-1185">Reference proteome</keyword>
<dbReference type="NCBIfam" id="NF003483">
    <property type="entry name" value="PRK05159.1"/>
    <property type="match status" value="1"/>
</dbReference>
<keyword evidence="4" id="KW-0963">Cytoplasm</keyword>
<dbReference type="InterPro" id="IPR005135">
    <property type="entry name" value="Endo/exonuclease/phosphatase"/>
</dbReference>
<dbReference type="Gene3D" id="3.60.10.10">
    <property type="entry name" value="Endonuclease/exonuclease/phosphatase"/>
    <property type="match status" value="1"/>
</dbReference>
<accession>A0A9W3DQ20</accession>
<reference evidence="14" key="1">
    <citation type="journal article" date="2019" name="Database">
        <title>The radish genome database (RadishGD): an integrated information resource for radish genomics.</title>
        <authorList>
            <person name="Yu H.J."/>
            <person name="Baek S."/>
            <person name="Lee Y.J."/>
            <person name="Cho A."/>
            <person name="Mun J.H."/>
        </authorList>
    </citation>
    <scope>NUCLEOTIDE SEQUENCE [LARGE SCALE GENOMIC DNA]</scope>
    <source>
        <strain evidence="14">cv. WK10039</strain>
    </source>
</reference>
<dbReference type="InterPro" id="IPR002312">
    <property type="entry name" value="Asp/Asn-tRNA-synth_IIb"/>
</dbReference>
<comment type="subcellular location">
    <subcellularLocation>
        <location evidence="1">Cytoplasm</location>
    </subcellularLocation>
</comment>
<evidence type="ECO:0000259" key="13">
    <source>
        <dbReference type="PROSITE" id="PS50878"/>
    </source>
</evidence>
<dbReference type="EC" id="6.1.1.12" evidence="3"/>
<comment type="catalytic activity">
    <reaction evidence="10">
        <text>tRNA(Asp) + L-aspartate + ATP = L-aspartyl-tRNA(Asp) + AMP + diphosphate</text>
        <dbReference type="Rhea" id="RHEA:19649"/>
        <dbReference type="Rhea" id="RHEA-COMP:9660"/>
        <dbReference type="Rhea" id="RHEA-COMP:9678"/>
        <dbReference type="ChEBI" id="CHEBI:29991"/>
        <dbReference type="ChEBI" id="CHEBI:30616"/>
        <dbReference type="ChEBI" id="CHEBI:33019"/>
        <dbReference type="ChEBI" id="CHEBI:78442"/>
        <dbReference type="ChEBI" id="CHEBI:78516"/>
        <dbReference type="ChEBI" id="CHEBI:456215"/>
        <dbReference type="EC" id="6.1.1.12"/>
    </reaction>
</comment>
<dbReference type="InterPro" id="IPR004364">
    <property type="entry name" value="Aa-tRNA-synt_II"/>
</dbReference>
<dbReference type="CDD" id="cd01650">
    <property type="entry name" value="RT_nLTR_like"/>
    <property type="match status" value="1"/>
</dbReference>
<evidence type="ECO:0000256" key="1">
    <source>
        <dbReference type="ARBA" id="ARBA00004496"/>
    </source>
</evidence>
<keyword evidence="8" id="KW-0648">Protein biosynthesis</keyword>
<comment type="similarity">
    <text evidence="2">Belongs to the class-II aminoacyl-tRNA synthetase family. Type 2 subfamily.</text>
</comment>
<dbReference type="Pfam" id="PF13966">
    <property type="entry name" value="zf-RVT"/>
    <property type="match status" value="1"/>
</dbReference>
<dbReference type="SUPFAM" id="SSF56672">
    <property type="entry name" value="DNA/RNA polymerases"/>
    <property type="match status" value="1"/>
</dbReference>
<dbReference type="GO" id="GO:0004815">
    <property type="term" value="F:aspartate-tRNA ligase activity"/>
    <property type="evidence" value="ECO:0007669"/>
    <property type="project" value="UniProtKB-EC"/>
</dbReference>
<dbReference type="Pfam" id="PF00078">
    <property type="entry name" value="RVT_1"/>
    <property type="match status" value="1"/>
</dbReference>
<dbReference type="GO" id="GO:0006422">
    <property type="term" value="P:aspartyl-tRNA aminoacylation"/>
    <property type="evidence" value="ECO:0007669"/>
    <property type="project" value="InterPro"/>
</dbReference>
<evidence type="ECO:0000256" key="8">
    <source>
        <dbReference type="ARBA" id="ARBA00022917"/>
    </source>
</evidence>